<sequence length="817" mass="88755">MANVRQDGTTRACKCLNIRIEFRQPPPQNTPPDFLKDSVTDSDYTLIYVGHDGLSVAHPQVTMRTRKMGSSLGDTNRCIRYTTLTCLLCQTLAYRVRQLVPLDVEGQEGPLLPTYDWVEQDILMSGCGWIEVHTECLDPDAVFRLLSSTTYSPIFNVAMPPTASQPSAQPSCIASTDVSRSRVLSEPILSNLRPLFPPAPFIPSHPVFAHLSSIATSKSQDLRSSAEEQFAALIRDKVAEIEKAEDDLKRAVESLWKRFLESLGQTEKDHGASDVAKRRDPTRKINSGGGPAIGSPVSVRDFVPVASPGRMVSPASSVPRVSSLSASLATSTFHHPRALQEQNTHSGQASDIPRSPPPYSSHPSSVGSPDSRSLSSSTSSRELLPLTASESLIQPFKRSMDEARDTAASFRYFVDMEAEMEIMRGRQRLPATGTTAAETRKATEGAQPSSASTSARATGDGENKLKGAKEGRLQKQDHGRNGNESRGKRKVTFDIKPDVLIADGPSPEKNGSSQGRDMQDMIFDLEGESSDRDSSDAAPVLPFKEISHIPRRRARPRNSTSHVGLPTSLSSLRPTSLPAYASLQAQITKPDSTLRTHGPTSEQSHTESIRQTIEAEAPDPQEQQILKLVAADTPSHRGAWKPNSRAWQLFVSRQGGKNGSAGAFIPEEVEVGVTVSDTDDSDDITSGTRCHPPGIPGSLPISIGPLSRKREPLSLASYQPKTSLSDRAGAMVPPLPNGRHSTSALRKASYAARDRDRSMDPGTLDFVSQDEGDEDDESDDEPSQMGPHNEARGRQRAFKILEARSKLPAAGMWRSLA</sequence>
<feature type="compositionally biased region" description="Polar residues" evidence="1">
    <location>
        <begin position="446"/>
        <end position="456"/>
    </location>
</feature>
<dbReference type="STRING" id="930992.A0A0D0ABW7"/>
<feature type="compositionally biased region" description="Basic and acidic residues" evidence="1">
    <location>
        <begin position="266"/>
        <end position="283"/>
    </location>
</feature>
<feature type="region of interest" description="Disordered" evidence="1">
    <location>
        <begin position="425"/>
        <end position="573"/>
    </location>
</feature>
<feature type="compositionally biased region" description="Polar residues" evidence="1">
    <location>
        <begin position="588"/>
        <end position="603"/>
    </location>
</feature>
<dbReference type="AlphaFoldDB" id="A0A0D0ABW7"/>
<feature type="region of interest" description="Disordered" evidence="1">
    <location>
        <begin position="717"/>
        <end position="797"/>
    </location>
</feature>
<name>A0A0D0ABW7_9AGAM</name>
<reference evidence="3" key="2">
    <citation type="submission" date="2015-01" db="EMBL/GenBank/DDBJ databases">
        <title>Evolutionary Origins and Diversification of the Mycorrhizal Mutualists.</title>
        <authorList>
            <consortium name="DOE Joint Genome Institute"/>
            <consortium name="Mycorrhizal Genomics Consortium"/>
            <person name="Kohler A."/>
            <person name="Kuo A."/>
            <person name="Nagy L.G."/>
            <person name="Floudas D."/>
            <person name="Copeland A."/>
            <person name="Barry K.W."/>
            <person name="Cichocki N."/>
            <person name="Veneault-Fourrey C."/>
            <person name="LaButti K."/>
            <person name="Lindquist E.A."/>
            <person name="Lipzen A."/>
            <person name="Lundell T."/>
            <person name="Morin E."/>
            <person name="Murat C."/>
            <person name="Riley R."/>
            <person name="Ohm R."/>
            <person name="Sun H."/>
            <person name="Tunlid A."/>
            <person name="Henrissat B."/>
            <person name="Grigoriev I.V."/>
            <person name="Hibbett D.S."/>
            <person name="Martin F."/>
        </authorList>
    </citation>
    <scope>NUCLEOTIDE SEQUENCE [LARGE SCALE GENOMIC DNA]</scope>
    <source>
        <strain evidence="3">UH-Slu-Lm8-n1</strain>
    </source>
</reference>
<feature type="region of interest" description="Disordered" evidence="1">
    <location>
        <begin position="588"/>
        <end position="620"/>
    </location>
</feature>
<dbReference type="InParanoid" id="A0A0D0ABW7"/>
<feature type="region of interest" description="Disordered" evidence="1">
    <location>
        <begin position="266"/>
        <end position="299"/>
    </location>
</feature>
<dbReference type="EMBL" id="KN835350">
    <property type="protein sequence ID" value="KIK39271.1"/>
    <property type="molecule type" value="Genomic_DNA"/>
</dbReference>
<proteinExistence type="predicted"/>
<dbReference type="Proteomes" id="UP000054485">
    <property type="component" value="Unassembled WGS sequence"/>
</dbReference>
<feature type="compositionally biased region" description="Acidic residues" evidence="1">
    <location>
        <begin position="768"/>
        <end position="782"/>
    </location>
</feature>
<gene>
    <name evidence="2" type="ORF">CY34DRAFT_89524</name>
</gene>
<organism evidence="2 3">
    <name type="scientific">Suillus luteus UH-Slu-Lm8-n1</name>
    <dbReference type="NCBI Taxonomy" id="930992"/>
    <lineage>
        <taxon>Eukaryota</taxon>
        <taxon>Fungi</taxon>
        <taxon>Dikarya</taxon>
        <taxon>Basidiomycota</taxon>
        <taxon>Agaricomycotina</taxon>
        <taxon>Agaricomycetes</taxon>
        <taxon>Agaricomycetidae</taxon>
        <taxon>Boletales</taxon>
        <taxon>Suillineae</taxon>
        <taxon>Suillaceae</taxon>
        <taxon>Suillus</taxon>
    </lineage>
</organism>
<evidence type="ECO:0000256" key="1">
    <source>
        <dbReference type="SAM" id="MobiDB-lite"/>
    </source>
</evidence>
<evidence type="ECO:0000313" key="2">
    <source>
        <dbReference type="EMBL" id="KIK39271.1"/>
    </source>
</evidence>
<protein>
    <submittedName>
        <fullName evidence="2">Uncharacterized protein</fullName>
    </submittedName>
</protein>
<feature type="compositionally biased region" description="Low complexity" evidence="1">
    <location>
        <begin position="361"/>
        <end position="386"/>
    </location>
</feature>
<dbReference type="OrthoDB" id="2563191at2759"/>
<dbReference type="HOGENOM" id="CLU_016262_0_0_1"/>
<reference evidence="2 3" key="1">
    <citation type="submission" date="2014-04" db="EMBL/GenBank/DDBJ databases">
        <authorList>
            <consortium name="DOE Joint Genome Institute"/>
            <person name="Kuo A."/>
            <person name="Ruytinx J."/>
            <person name="Rineau F."/>
            <person name="Colpaert J."/>
            <person name="Kohler A."/>
            <person name="Nagy L.G."/>
            <person name="Floudas D."/>
            <person name="Copeland A."/>
            <person name="Barry K.W."/>
            <person name="Cichocki N."/>
            <person name="Veneault-Fourrey C."/>
            <person name="LaButti K."/>
            <person name="Lindquist E.A."/>
            <person name="Lipzen A."/>
            <person name="Lundell T."/>
            <person name="Morin E."/>
            <person name="Murat C."/>
            <person name="Sun H."/>
            <person name="Tunlid A."/>
            <person name="Henrissat B."/>
            <person name="Grigoriev I.V."/>
            <person name="Hibbett D.S."/>
            <person name="Martin F."/>
            <person name="Nordberg H.P."/>
            <person name="Cantor M.N."/>
            <person name="Hua S.X."/>
        </authorList>
    </citation>
    <scope>NUCLEOTIDE SEQUENCE [LARGE SCALE GENOMIC DNA]</scope>
    <source>
        <strain evidence="2 3">UH-Slu-Lm8-n1</strain>
    </source>
</reference>
<feature type="region of interest" description="Disordered" evidence="1">
    <location>
        <begin position="679"/>
        <end position="700"/>
    </location>
</feature>
<keyword evidence="3" id="KW-1185">Reference proteome</keyword>
<feature type="compositionally biased region" description="Basic and acidic residues" evidence="1">
    <location>
        <begin position="459"/>
        <end position="497"/>
    </location>
</feature>
<accession>A0A0D0ABW7</accession>
<evidence type="ECO:0000313" key="3">
    <source>
        <dbReference type="Proteomes" id="UP000054485"/>
    </source>
</evidence>
<feature type="region of interest" description="Disordered" evidence="1">
    <location>
        <begin position="341"/>
        <end position="386"/>
    </location>
</feature>